<dbReference type="Proteomes" id="UP000789759">
    <property type="component" value="Unassembled WGS sequence"/>
</dbReference>
<evidence type="ECO:0000313" key="3">
    <source>
        <dbReference type="Proteomes" id="UP000789759"/>
    </source>
</evidence>
<accession>A0A9N9DXQ8</accession>
<protein>
    <submittedName>
        <fullName evidence="2">5035_t:CDS:1</fullName>
    </submittedName>
</protein>
<sequence length="254" mass="28502">MIAKLNKCLDLCFNQIQQTHHQDTTSLQQHNSSSSQEQPFASQHNHEFNVPQTQQHKKHSSNNTSNQQVCDSPLTISLLNRTLKIKTTTQKYSSINYSNTKLPPVHGQKSIEILPTKPSLPTCLWKTIAVGNYIDLHEFAYTNLKTSLKNNIDEQTLQASEGGIIAICKRNQQELNAYHNHINTLCIRQEFSAVITYDEDRRLGLTMNRDSTLLEQNIEAKDLTSPGTTAGKSALTRIVEGVLTITTANGFMPV</sequence>
<comment type="caution">
    <text evidence="2">The sequence shown here is derived from an EMBL/GenBank/DDBJ whole genome shotgun (WGS) entry which is preliminary data.</text>
</comment>
<name>A0A9N9DXQ8_9GLOM</name>
<keyword evidence="3" id="KW-1185">Reference proteome</keyword>
<feature type="region of interest" description="Disordered" evidence="1">
    <location>
        <begin position="23"/>
        <end position="43"/>
    </location>
</feature>
<organism evidence="2 3">
    <name type="scientific">Cetraspora pellucida</name>
    <dbReference type="NCBI Taxonomy" id="1433469"/>
    <lineage>
        <taxon>Eukaryota</taxon>
        <taxon>Fungi</taxon>
        <taxon>Fungi incertae sedis</taxon>
        <taxon>Mucoromycota</taxon>
        <taxon>Glomeromycotina</taxon>
        <taxon>Glomeromycetes</taxon>
        <taxon>Diversisporales</taxon>
        <taxon>Gigasporaceae</taxon>
        <taxon>Cetraspora</taxon>
    </lineage>
</organism>
<proteinExistence type="predicted"/>
<reference evidence="2" key="1">
    <citation type="submission" date="2021-06" db="EMBL/GenBank/DDBJ databases">
        <authorList>
            <person name="Kallberg Y."/>
            <person name="Tangrot J."/>
            <person name="Rosling A."/>
        </authorList>
    </citation>
    <scope>NUCLEOTIDE SEQUENCE</scope>
    <source>
        <strain evidence="2">FL966</strain>
    </source>
</reference>
<evidence type="ECO:0000313" key="2">
    <source>
        <dbReference type="EMBL" id="CAG8654969.1"/>
    </source>
</evidence>
<dbReference type="EMBL" id="CAJVQA010007324">
    <property type="protein sequence ID" value="CAG8654969.1"/>
    <property type="molecule type" value="Genomic_DNA"/>
</dbReference>
<gene>
    <name evidence="2" type="ORF">CPELLU_LOCUS9523</name>
</gene>
<evidence type="ECO:0000256" key="1">
    <source>
        <dbReference type="SAM" id="MobiDB-lite"/>
    </source>
</evidence>
<dbReference type="AlphaFoldDB" id="A0A9N9DXQ8"/>